<gene>
    <name evidence="3" type="ORF">CRENBAI_019080</name>
</gene>
<evidence type="ECO:0000256" key="1">
    <source>
        <dbReference type="SAM" id="MobiDB-lite"/>
    </source>
</evidence>
<feature type="signal peptide" evidence="2">
    <location>
        <begin position="1"/>
        <end position="28"/>
    </location>
</feature>
<keyword evidence="2" id="KW-0732">Signal</keyword>
<evidence type="ECO:0000313" key="3">
    <source>
        <dbReference type="EMBL" id="KAK5604349.1"/>
    </source>
</evidence>
<proteinExistence type="predicted"/>
<sequence length="143" mass="14668">MGMRAVGGWGRVTRVRAVLAPVWAGAGAGLPVSTPVAPGCSGEPDHAPLSRLKSPDDEVVSQRGTEFRGRQRPGREENPTGNSAVVVAAADVDGSAKAPVYVYGSAEAVADKESWAAGAVDEENWAAVTAGVDGRRGEGRISM</sequence>
<name>A0AAV9R3Q7_9TELE</name>
<evidence type="ECO:0000313" key="4">
    <source>
        <dbReference type="Proteomes" id="UP001311232"/>
    </source>
</evidence>
<evidence type="ECO:0000256" key="2">
    <source>
        <dbReference type="SAM" id="SignalP"/>
    </source>
</evidence>
<feature type="region of interest" description="Disordered" evidence="1">
    <location>
        <begin position="36"/>
        <end position="82"/>
    </location>
</feature>
<dbReference type="EMBL" id="JAHHUM010002352">
    <property type="protein sequence ID" value="KAK5604349.1"/>
    <property type="molecule type" value="Genomic_DNA"/>
</dbReference>
<organism evidence="3 4">
    <name type="scientific">Crenichthys baileyi</name>
    <name type="common">White River springfish</name>
    <dbReference type="NCBI Taxonomy" id="28760"/>
    <lineage>
        <taxon>Eukaryota</taxon>
        <taxon>Metazoa</taxon>
        <taxon>Chordata</taxon>
        <taxon>Craniata</taxon>
        <taxon>Vertebrata</taxon>
        <taxon>Euteleostomi</taxon>
        <taxon>Actinopterygii</taxon>
        <taxon>Neopterygii</taxon>
        <taxon>Teleostei</taxon>
        <taxon>Neoteleostei</taxon>
        <taxon>Acanthomorphata</taxon>
        <taxon>Ovalentaria</taxon>
        <taxon>Atherinomorphae</taxon>
        <taxon>Cyprinodontiformes</taxon>
        <taxon>Goodeidae</taxon>
        <taxon>Crenichthys</taxon>
    </lineage>
</organism>
<dbReference type="AlphaFoldDB" id="A0AAV9R3Q7"/>
<protein>
    <submittedName>
        <fullName evidence="3">Uncharacterized protein</fullName>
    </submittedName>
</protein>
<dbReference type="Proteomes" id="UP001311232">
    <property type="component" value="Unassembled WGS sequence"/>
</dbReference>
<keyword evidence="4" id="KW-1185">Reference proteome</keyword>
<feature type="chain" id="PRO_5043485659" evidence="2">
    <location>
        <begin position="29"/>
        <end position="143"/>
    </location>
</feature>
<feature type="compositionally biased region" description="Basic and acidic residues" evidence="1">
    <location>
        <begin position="65"/>
        <end position="78"/>
    </location>
</feature>
<feature type="compositionally biased region" description="Basic and acidic residues" evidence="1">
    <location>
        <begin position="43"/>
        <end position="56"/>
    </location>
</feature>
<comment type="caution">
    <text evidence="3">The sequence shown here is derived from an EMBL/GenBank/DDBJ whole genome shotgun (WGS) entry which is preliminary data.</text>
</comment>
<accession>A0AAV9R3Q7</accession>
<reference evidence="3 4" key="1">
    <citation type="submission" date="2021-06" db="EMBL/GenBank/DDBJ databases">
        <authorList>
            <person name="Palmer J.M."/>
        </authorList>
    </citation>
    <scope>NUCLEOTIDE SEQUENCE [LARGE SCALE GENOMIC DNA]</scope>
    <source>
        <strain evidence="3 4">MEX-2019</strain>
        <tissue evidence="3">Muscle</tissue>
    </source>
</reference>